<evidence type="ECO:0000259" key="2">
    <source>
        <dbReference type="PROSITE" id="PS50157"/>
    </source>
</evidence>
<dbReference type="PROSITE" id="PS50157">
    <property type="entry name" value="ZINC_FINGER_C2H2_2"/>
    <property type="match status" value="1"/>
</dbReference>
<feature type="domain" description="C2H2-type" evidence="2">
    <location>
        <begin position="47"/>
        <end position="74"/>
    </location>
</feature>
<keyword evidence="4" id="KW-1185">Reference proteome</keyword>
<dbReference type="AlphaFoldDB" id="A0AAV4SR30"/>
<keyword evidence="1" id="KW-0479">Metal-binding</keyword>
<keyword evidence="1" id="KW-0862">Zinc</keyword>
<dbReference type="SUPFAM" id="SSF57667">
    <property type="entry name" value="beta-beta-alpha zinc fingers"/>
    <property type="match status" value="1"/>
</dbReference>
<proteinExistence type="predicted"/>
<accession>A0AAV4SR30</accession>
<evidence type="ECO:0000313" key="4">
    <source>
        <dbReference type="Proteomes" id="UP001054945"/>
    </source>
</evidence>
<name>A0AAV4SR30_CAEEX</name>
<dbReference type="Proteomes" id="UP001054945">
    <property type="component" value="Unassembled WGS sequence"/>
</dbReference>
<dbReference type="GO" id="GO:0008270">
    <property type="term" value="F:zinc ion binding"/>
    <property type="evidence" value="ECO:0007669"/>
    <property type="project" value="UniProtKB-KW"/>
</dbReference>
<reference evidence="3 4" key="1">
    <citation type="submission" date="2021-06" db="EMBL/GenBank/DDBJ databases">
        <title>Caerostris extrusa draft genome.</title>
        <authorList>
            <person name="Kono N."/>
            <person name="Arakawa K."/>
        </authorList>
    </citation>
    <scope>NUCLEOTIDE SEQUENCE [LARGE SCALE GENOMIC DNA]</scope>
</reference>
<evidence type="ECO:0000313" key="3">
    <source>
        <dbReference type="EMBL" id="GIY35336.1"/>
    </source>
</evidence>
<dbReference type="EMBL" id="BPLR01009895">
    <property type="protein sequence ID" value="GIY35336.1"/>
    <property type="molecule type" value="Genomic_DNA"/>
</dbReference>
<comment type="caution">
    <text evidence="3">The sequence shown here is derived from an EMBL/GenBank/DDBJ whole genome shotgun (WGS) entry which is preliminary data.</text>
</comment>
<dbReference type="InterPro" id="IPR013087">
    <property type="entry name" value="Znf_C2H2_type"/>
</dbReference>
<organism evidence="3 4">
    <name type="scientific">Caerostris extrusa</name>
    <name type="common">Bark spider</name>
    <name type="synonym">Caerostris bankana</name>
    <dbReference type="NCBI Taxonomy" id="172846"/>
    <lineage>
        <taxon>Eukaryota</taxon>
        <taxon>Metazoa</taxon>
        <taxon>Ecdysozoa</taxon>
        <taxon>Arthropoda</taxon>
        <taxon>Chelicerata</taxon>
        <taxon>Arachnida</taxon>
        <taxon>Araneae</taxon>
        <taxon>Araneomorphae</taxon>
        <taxon>Entelegynae</taxon>
        <taxon>Araneoidea</taxon>
        <taxon>Araneidae</taxon>
        <taxon>Caerostris</taxon>
    </lineage>
</organism>
<dbReference type="InterPro" id="IPR036236">
    <property type="entry name" value="Znf_C2H2_sf"/>
</dbReference>
<protein>
    <recommendedName>
        <fullName evidence="2">C2H2-type domain-containing protein</fullName>
    </recommendedName>
</protein>
<dbReference type="Gene3D" id="3.30.160.60">
    <property type="entry name" value="Classic Zinc Finger"/>
    <property type="match status" value="1"/>
</dbReference>
<keyword evidence="1" id="KW-0863">Zinc-finger</keyword>
<evidence type="ECO:0000256" key="1">
    <source>
        <dbReference type="PROSITE-ProRule" id="PRU00042"/>
    </source>
</evidence>
<gene>
    <name evidence="3" type="ORF">CEXT_443971</name>
</gene>
<sequence length="99" mass="11292">MFEFESRQCPSHLGFNMFPKHSSFTTFFPFTNGQQKRSRRTGPGCRFLCQSCDYATNLKGDFKRHELTHTGEKPHQAGISSVSPSSKTAMIYCSMLLIF</sequence>